<dbReference type="Pfam" id="PF03773">
    <property type="entry name" value="ArsP_1"/>
    <property type="match status" value="1"/>
</dbReference>
<evidence type="ECO:0000256" key="4">
    <source>
        <dbReference type="ARBA" id="ARBA00012652"/>
    </source>
</evidence>
<feature type="transmembrane region" description="Helical" evidence="11">
    <location>
        <begin position="785"/>
        <end position="813"/>
    </location>
</feature>
<feature type="transmembrane region" description="Helical" evidence="11">
    <location>
        <begin position="951"/>
        <end position="972"/>
    </location>
</feature>
<dbReference type="InterPro" id="IPR035396">
    <property type="entry name" value="Bac_rhamnosid6H"/>
</dbReference>
<dbReference type="Gene3D" id="2.60.420.10">
    <property type="entry name" value="Maltose phosphorylase, domain 3"/>
    <property type="match status" value="1"/>
</dbReference>
<dbReference type="EMBL" id="AP027728">
    <property type="protein sequence ID" value="BDZ40097.1"/>
    <property type="molecule type" value="Genomic_DNA"/>
</dbReference>
<dbReference type="Pfam" id="PF17389">
    <property type="entry name" value="Bac_rhamnosid6H"/>
    <property type="match status" value="1"/>
</dbReference>
<feature type="transmembrane region" description="Helical" evidence="11">
    <location>
        <begin position="751"/>
        <end position="773"/>
    </location>
</feature>
<feature type="compositionally biased region" description="Basic residues" evidence="10">
    <location>
        <begin position="686"/>
        <end position="720"/>
    </location>
</feature>
<feature type="transmembrane region" description="Helical" evidence="11">
    <location>
        <begin position="833"/>
        <end position="855"/>
    </location>
</feature>
<evidence type="ECO:0000256" key="9">
    <source>
        <dbReference type="ARBA" id="ARBA00023136"/>
    </source>
</evidence>
<evidence type="ECO:0000313" key="15">
    <source>
        <dbReference type="EMBL" id="BDZ40097.1"/>
    </source>
</evidence>
<protein>
    <recommendedName>
        <fullName evidence="4">alpha-L-rhamnosidase</fullName>
        <ecNumber evidence="4">3.2.1.40</ecNumber>
    </recommendedName>
</protein>
<feature type="domain" description="Alpha-L-rhamnosidase concanavalin-like" evidence="12">
    <location>
        <begin position="2"/>
        <end position="42"/>
    </location>
</feature>
<keyword evidence="8 11" id="KW-1133">Transmembrane helix</keyword>
<evidence type="ECO:0000259" key="12">
    <source>
        <dbReference type="Pfam" id="PF05592"/>
    </source>
</evidence>
<comment type="catalytic activity">
    <reaction evidence="1">
        <text>Hydrolysis of terminal non-reducing alpha-L-rhamnose residues in alpha-L-rhamnosides.</text>
        <dbReference type="EC" id="3.2.1.40"/>
    </reaction>
</comment>
<dbReference type="EC" id="3.2.1.40" evidence="4"/>
<feature type="transmembrane region" description="Helical" evidence="11">
    <location>
        <begin position="1007"/>
        <end position="1027"/>
    </location>
</feature>
<evidence type="ECO:0000313" key="16">
    <source>
        <dbReference type="Proteomes" id="UP001321543"/>
    </source>
</evidence>
<dbReference type="Gene3D" id="1.50.10.10">
    <property type="match status" value="1"/>
</dbReference>
<reference evidence="16" key="1">
    <citation type="journal article" date="2019" name="Int. J. Syst. Evol. Microbiol.">
        <title>The Global Catalogue of Microorganisms (GCM) 10K type strain sequencing project: providing services to taxonomists for standard genome sequencing and annotation.</title>
        <authorList>
            <consortium name="The Broad Institute Genomics Platform"/>
            <consortium name="The Broad Institute Genome Sequencing Center for Infectious Disease"/>
            <person name="Wu L."/>
            <person name="Ma J."/>
        </authorList>
    </citation>
    <scope>NUCLEOTIDE SEQUENCE [LARGE SCALE GENOMIC DNA]</scope>
    <source>
        <strain evidence="16">NBRC 106310</strain>
    </source>
</reference>
<feature type="transmembrane region" description="Helical" evidence="11">
    <location>
        <begin position="1047"/>
        <end position="1069"/>
    </location>
</feature>
<dbReference type="Pfam" id="PF17390">
    <property type="entry name" value="Bac_rhamnosid_C"/>
    <property type="match status" value="1"/>
</dbReference>
<feature type="domain" description="Alpha-L-rhamnosidase six-hairpin glycosidase" evidence="13">
    <location>
        <begin position="47"/>
        <end position="396"/>
    </location>
</feature>
<evidence type="ECO:0000256" key="11">
    <source>
        <dbReference type="SAM" id="Phobius"/>
    </source>
</evidence>
<evidence type="ECO:0000256" key="2">
    <source>
        <dbReference type="ARBA" id="ARBA00004651"/>
    </source>
</evidence>
<dbReference type="InterPro" id="IPR016007">
    <property type="entry name" value="Alpha_rhamnosid"/>
</dbReference>
<evidence type="ECO:0000256" key="7">
    <source>
        <dbReference type="ARBA" id="ARBA00022801"/>
    </source>
</evidence>
<dbReference type="SUPFAM" id="SSF48208">
    <property type="entry name" value="Six-hairpin glycosidases"/>
    <property type="match status" value="1"/>
</dbReference>
<evidence type="ECO:0000256" key="8">
    <source>
        <dbReference type="ARBA" id="ARBA00022989"/>
    </source>
</evidence>
<dbReference type="InterPro" id="IPR008902">
    <property type="entry name" value="Rhamnosid_concanavalin"/>
</dbReference>
<dbReference type="InterPro" id="IPR008928">
    <property type="entry name" value="6-hairpin_glycosidase_sf"/>
</dbReference>
<gene>
    <name evidence="15" type="ORF">GCM10025863_27110</name>
</gene>
<keyword evidence="7" id="KW-0378">Hydrolase</keyword>
<evidence type="ECO:0000256" key="5">
    <source>
        <dbReference type="ARBA" id="ARBA00022475"/>
    </source>
</evidence>
<dbReference type="Pfam" id="PF05592">
    <property type="entry name" value="Bac_rhamnosid"/>
    <property type="match status" value="1"/>
</dbReference>
<name>A0ABN6X7X4_9MICO</name>
<comment type="similarity">
    <text evidence="3">Belongs to the UPF0718 family.</text>
</comment>
<evidence type="ECO:0000256" key="6">
    <source>
        <dbReference type="ARBA" id="ARBA00022692"/>
    </source>
</evidence>
<dbReference type="InterPro" id="IPR035398">
    <property type="entry name" value="Bac_rhamnosid_C"/>
</dbReference>
<feature type="compositionally biased region" description="Basic residues" evidence="10">
    <location>
        <begin position="594"/>
        <end position="604"/>
    </location>
</feature>
<proteinExistence type="inferred from homology"/>
<feature type="region of interest" description="Disordered" evidence="10">
    <location>
        <begin position="563"/>
        <end position="741"/>
    </location>
</feature>
<feature type="transmembrane region" description="Helical" evidence="11">
    <location>
        <begin position="978"/>
        <end position="1000"/>
    </location>
</feature>
<evidence type="ECO:0000256" key="1">
    <source>
        <dbReference type="ARBA" id="ARBA00001445"/>
    </source>
</evidence>
<feature type="domain" description="Alpha-L-rhamnosidase C-terminal" evidence="14">
    <location>
        <begin position="398"/>
        <end position="465"/>
    </location>
</feature>
<feature type="transmembrane region" description="Helical" evidence="11">
    <location>
        <begin position="867"/>
        <end position="886"/>
    </location>
</feature>
<keyword evidence="5" id="KW-1003">Cell membrane</keyword>
<keyword evidence="9 11" id="KW-0472">Membrane</keyword>
<dbReference type="Gene3D" id="2.60.120.260">
    <property type="entry name" value="Galactose-binding domain-like"/>
    <property type="match status" value="1"/>
</dbReference>
<keyword evidence="16" id="KW-1185">Reference proteome</keyword>
<comment type="subcellular location">
    <subcellularLocation>
        <location evidence="2">Cell membrane</location>
        <topology evidence="2">Multi-pass membrane protein</topology>
    </subcellularLocation>
</comment>
<dbReference type="InterPro" id="IPR005524">
    <property type="entry name" value="DUF318"/>
</dbReference>
<accession>A0ABN6X7X4</accession>
<keyword evidence="6 11" id="KW-0812">Transmembrane</keyword>
<evidence type="ECO:0000259" key="14">
    <source>
        <dbReference type="Pfam" id="PF17390"/>
    </source>
</evidence>
<feature type="transmembrane region" description="Helical" evidence="11">
    <location>
        <begin position="892"/>
        <end position="911"/>
    </location>
</feature>
<dbReference type="PANTHER" id="PTHR33307">
    <property type="entry name" value="ALPHA-RHAMNOSIDASE (EUROFUNG)"/>
    <property type="match status" value="1"/>
</dbReference>
<sequence length="1070" mass="116334">MLSGDSEETWEPRFTFHGFRYARIEGWPGDFDPADVEAVILHTDMPRTGWFDSSNTLLNRFHENVVWTMRGNYLAVPMDCPQRDERLGWTGDTQLFAPTAAFLFDTEAFFLSWLRDLALEQRENDGIVPLFAPNVVPGFASRGPIAAWGDAIAIIPELLAERTGDSSLLAEFLPAMTSWLDRVQDALDEDGLWTAGRQLGDWLDPNAPPNAPARGRTDSEIVATAYFVHTSRLVAGIAAELGDDALAERLAAASERSRRSYVDSYVSPGGRMMCDTQSAYAITLAFDLVDDEALRERLGRRLASVVRRDGYHIATGLVGTSMIARALSSTGHADAASRLLFQTEAPSWLFPVTVGATTVWERWDGLRPDGTLNPGAMVSFNHVALGSVAAWLHEDVVGLRAAEPGYRRSRIEPLILDGLDHAEAAHLTPYGRLRARWERQQDEVTLTVEVPPNTTAEVLLPDGRTFDVLSGEHEWSFADSPRATHPPLTLDSSMAELADDPDAYRGFYRALATSPNTFVARAVRSNAQYRETLSIRDALVFCDEATLAAVEVALRGGTAETVPVTIDRPHPRGSQPPGLDSEHGSAEYLAAGARARRTRRRARLRERADAARRPASGEYRNRPGHRVSCAGRARGIRRRRLAAEPGGRGPLPGLLHAGAPPPPDLPRLRQGGGDRGQGRRAVGSAHRIRLRLPRRRARRRHLRTVHRVRRPPRSRGRRRSGGVTSAPPQKASARAEHGHRHPARSIPLGRALVIGVGIVAVLVLIDVLAPTLFSQALPDRAQDGLTLTLSVLIEALPWVLLGVVLSIVVQVWLPADAVQRWLPRSAWVRRAVLSLLGMFIPVCECGNVPFARGLMMRGLAPAEAMTFLVAAPIVNPIVILTTHAAFGWDGGILVARLVGGYLIANLIGWIYSRHPDPQALLTERFVETCEQVVHEPGSPVRRSLIQFLVELRAVMPALVIGSALAGAVQVLVPRDVLLAIGSNPVLSILAMVALAMTVAICSNVDAFFALSFASTFSSGAIIAFLLVGPLVDVKMLALLRTTFTARVLAGLVGVVVLSACAIGIGVNVFG</sequence>
<dbReference type="PANTHER" id="PTHR33307:SF6">
    <property type="entry name" value="ALPHA-RHAMNOSIDASE (EUROFUNG)-RELATED"/>
    <property type="match status" value="1"/>
</dbReference>
<evidence type="ECO:0000259" key="13">
    <source>
        <dbReference type="Pfam" id="PF17389"/>
    </source>
</evidence>
<dbReference type="InterPro" id="IPR012341">
    <property type="entry name" value="6hp_glycosidase-like_sf"/>
</dbReference>
<evidence type="ECO:0000256" key="10">
    <source>
        <dbReference type="SAM" id="MobiDB-lite"/>
    </source>
</evidence>
<dbReference type="Proteomes" id="UP001321543">
    <property type="component" value="Chromosome"/>
</dbReference>
<organism evidence="15 16">
    <name type="scientific">Microbacterium suwonense</name>
    <dbReference type="NCBI Taxonomy" id="683047"/>
    <lineage>
        <taxon>Bacteria</taxon>
        <taxon>Bacillati</taxon>
        <taxon>Actinomycetota</taxon>
        <taxon>Actinomycetes</taxon>
        <taxon>Micrococcales</taxon>
        <taxon>Microbacteriaceae</taxon>
        <taxon>Microbacterium</taxon>
    </lineage>
</organism>
<evidence type="ECO:0000256" key="3">
    <source>
        <dbReference type="ARBA" id="ARBA00006386"/>
    </source>
</evidence>